<gene>
    <name evidence="5" type="ORF">CYMTET_24527</name>
</gene>
<dbReference type="Gene3D" id="3.40.50.300">
    <property type="entry name" value="P-loop containing nucleotide triphosphate hydrolases"/>
    <property type="match status" value="1"/>
</dbReference>
<dbReference type="PRINTS" id="PR00991">
    <property type="entry name" value="6PFRUCTKNASE"/>
</dbReference>
<dbReference type="InterPro" id="IPR003094">
    <property type="entry name" value="6Pfruct_kin"/>
</dbReference>
<dbReference type="CDD" id="cd07067">
    <property type="entry name" value="HP_PGM_like"/>
    <property type="match status" value="1"/>
</dbReference>
<dbReference type="InterPro" id="IPR029033">
    <property type="entry name" value="His_PPase_superfam"/>
</dbReference>
<dbReference type="InterPro" id="IPR027417">
    <property type="entry name" value="P-loop_NTPase"/>
</dbReference>
<dbReference type="Gene3D" id="3.40.50.1240">
    <property type="entry name" value="Phosphoglycerate mutase-like"/>
    <property type="match status" value="1"/>
</dbReference>
<evidence type="ECO:0000256" key="1">
    <source>
        <dbReference type="ARBA" id="ARBA00022741"/>
    </source>
</evidence>
<sequence length="422" mass="47196">AERDGGQSTSASAEMGQETDSSGRIIRHYTADGVLLPLKNPEVAMEKCNSHANAQARRRLALVLVGLPARGKTFTSQKLTRYLRWMGFTTKHFNVGSYRRKVSGAAVGAGFFDAGNSDAAQARELAAKLCMEDMLRWMEGGGQVGIYDATNTTRKRREWLAEMARGRCKLIFIETISNDPRLITQNIKEKVEHSSDYKGVPLDEATADFKRRIKEYERVYEPVGTESSPTRPGGKGSYIKLIDIASGSGHMQINRIQGYLPGRIVSFLVNTTLHRCPIYITRHGESTDNALGRMGGDASLSAGGDEFARNLAAYIKSLPPNLRPQSVWISMLKRSAETAKYLHDIPKVVWRQLNEIDMGVCDGMTYSEIKAAMPAEFEMRAKDKLRFRYSRGESYLDVIQRLESLIIELERQQQPVLIVAHQ</sequence>
<dbReference type="GO" id="GO:0006000">
    <property type="term" value="P:fructose metabolic process"/>
    <property type="evidence" value="ECO:0007669"/>
    <property type="project" value="InterPro"/>
</dbReference>
<dbReference type="EMBL" id="LGRX02012782">
    <property type="protein sequence ID" value="KAK3266881.1"/>
    <property type="molecule type" value="Genomic_DNA"/>
</dbReference>
<feature type="domain" description="6-phosphofructo-2-kinase" evidence="4">
    <location>
        <begin position="52"/>
        <end position="273"/>
    </location>
</feature>
<proteinExistence type="predicted"/>
<dbReference type="PIRSF" id="PIRSF000709">
    <property type="entry name" value="6PFK_2-Ptase"/>
    <property type="match status" value="1"/>
</dbReference>
<evidence type="ECO:0000313" key="5">
    <source>
        <dbReference type="EMBL" id="KAK3266881.1"/>
    </source>
</evidence>
<dbReference type="PANTHER" id="PTHR10606">
    <property type="entry name" value="6-PHOSPHOFRUCTO-2-KINASE/FRUCTOSE-2,6-BISPHOSPHATASE"/>
    <property type="match status" value="1"/>
</dbReference>
<name>A0AAE0KZV8_9CHLO</name>
<dbReference type="PANTHER" id="PTHR10606:SF44">
    <property type="entry name" value="6-PHOSPHOFRUCTO 2-KINASE_FRUCTOSE 2,6-BISPHOSPHATASE LONG FORM"/>
    <property type="match status" value="1"/>
</dbReference>
<dbReference type="FunFam" id="3.40.50.300:FF:000644">
    <property type="entry name" value="GpmB, Fructose-2,6-bisphosphatase"/>
    <property type="match status" value="1"/>
</dbReference>
<dbReference type="GO" id="GO:0005524">
    <property type="term" value="F:ATP binding"/>
    <property type="evidence" value="ECO:0007669"/>
    <property type="project" value="UniProtKB-KW"/>
</dbReference>
<dbReference type="InterPro" id="IPR013078">
    <property type="entry name" value="His_Pase_superF_clade-1"/>
</dbReference>
<accession>A0AAE0KZV8</accession>
<dbReference type="GO" id="GO:0006003">
    <property type="term" value="P:fructose 2,6-bisphosphate metabolic process"/>
    <property type="evidence" value="ECO:0007669"/>
    <property type="project" value="InterPro"/>
</dbReference>
<dbReference type="InterPro" id="IPR013079">
    <property type="entry name" value="6Phosfructo_kin"/>
</dbReference>
<dbReference type="AlphaFoldDB" id="A0AAE0KZV8"/>
<dbReference type="Proteomes" id="UP001190700">
    <property type="component" value="Unassembled WGS sequence"/>
</dbReference>
<dbReference type="SUPFAM" id="SSF52540">
    <property type="entry name" value="P-loop containing nucleoside triphosphate hydrolases"/>
    <property type="match status" value="1"/>
</dbReference>
<dbReference type="InterPro" id="IPR001345">
    <property type="entry name" value="PG/BPGM_mutase_AS"/>
</dbReference>
<evidence type="ECO:0000256" key="3">
    <source>
        <dbReference type="SAM" id="MobiDB-lite"/>
    </source>
</evidence>
<feature type="region of interest" description="Disordered" evidence="3">
    <location>
        <begin position="1"/>
        <end position="22"/>
    </location>
</feature>
<evidence type="ECO:0000259" key="4">
    <source>
        <dbReference type="Pfam" id="PF01591"/>
    </source>
</evidence>
<evidence type="ECO:0000256" key="2">
    <source>
        <dbReference type="ARBA" id="ARBA00022840"/>
    </source>
</evidence>
<keyword evidence="2" id="KW-0067">ATP-binding</keyword>
<dbReference type="Pfam" id="PF00300">
    <property type="entry name" value="His_Phos_1"/>
    <property type="match status" value="1"/>
</dbReference>
<keyword evidence="6" id="KW-1185">Reference proteome</keyword>
<organism evidence="5 6">
    <name type="scientific">Cymbomonas tetramitiformis</name>
    <dbReference type="NCBI Taxonomy" id="36881"/>
    <lineage>
        <taxon>Eukaryota</taxon>
        <taxon>Viridiplantae</taxon>
        <taxon>Chlorophyta</taxon>
        <taxon>Pyramimonadophyceae</taxon>
        <taxon>Pyramimonadales</taxon>
        <taxon>Pyramimonadaceae</taxon>
        <taxon>Cymbomonas</taxon>
    </lineage>
</organism>
<reference evidence="5 6" key="1">
    <citation type="journal article" date="2015" name="Genome Biol. Evol.">
        <title>Comparative Genomics of a Bacterivorous Green Alga Reveals Evolutionary Causalities and Consequences of Phago-Mixotrophic Mode of Nutrition.</title>
        <authorList>
            <person name="Burns J.A."/>
            <person name="Paasch A."/>
            <person name="Narechania A."/>
            <person name="Kim E."/>
        </authorList>
    </citation>
    <scope>NUCLEOTIDE SEQUENCE [LARGE SCALE GENOMIC DNA]</scope>
    <source>
        <strain evidence="5 6">PLY_AMNH</strain>
    </source>
</reference>
<keyword evidence="1" id="KW-0547">Nucleotide-binding</keyword>
<dbReference type="GO" id="GO:0004331">
    <property type="term" value="F:fructose-2,6-bisphosphate 2-phosphatase activity"/>
    <property type="evidence" value="ECO:0007669"/>
    <property type="project" value="TreeGrafter"/>
</dbReference>
<dbReference type="GO" id="GO:0005829">
    <property type="term" value="C:cytosol"/>
    <property type="evidence" value="ECO:0007669"/>
    <property type="project" value="TreeGrafter"/>
</dbReference>
<dbReference type="SMART" id="SM00855">
    <property type="entry name" value="PGAM"/>
    <property type="match status" value="1"/>
</dbReference>
<dbReference type="GO" id="GO:0003873">
    <property type="term" value="F:6-phosphofructo-2-kinase activity"/>
    <property type="evidence" value="ECO:0007669"/>
    <property type="project" value="InterPro"/>
</dbReference>
<evidence type="ECO:0000313" key="6">
    <source>
        <dbReference type="Proteomes" id="UP001190700"/>
    </source>
</evidence>
<dbReference type="Pfam" id="PF01591">
    <property type="entry name" value="6PF2K"/>
    <property type="match status" value="1"/>
</dbReference>
<feature type="non-terminal residue" evidence="5">
    <location>
        <position position="422"/>
    </location>
</feature>
<comment type="caution">
    <text evidence="5">The sequence shown here is derived from an EMBL/GenBank/DDBJ whole genome shotgun (WGS) entry which is preliminary data.</text>
</comment>
<protein>
    <recommendedName>
        <fullName evidence="4">6-phosphofructo-2-kinase domain-containing protein</fullName>
    </recommendedName>
</protein>
<dbReference type="PROSITE" id="PS00175">
    <property type="entry name" value="PG_MUTASE"/>
    <property type="match status" value="1"/>
</dbReference>
<dbReference type="SUPFAM" id="SSF53254">
    <property type="entry name" value="Phosphoglycerate mutase-like"/>
    <property type="match status" value="1"/>
</dbReference>
<feature type="non-terminal residue" evidence="5">
    <location>
        <position position="1"/>
    </location>
</feature>